<protein>
    <submittedName>
        <fullName evidence="1">Uncharacterized protein</fullName>
    </submittedName>
</protein>
<dbReference type="EMBL" id="BPLR01017185">
    <property type="protein sequence ID" value="GIY89309.1"/>
    <property type="molecule type" value="Genomic_DNA"/>
</dbReference>
<evidence type="ECO:0000313" key="1">
    <source>
        <dbReference type="EMBL" id="GIY89309.1"/>
    </source>
</evidence>
<keyword evidence="2" id="KW-1185">Reference proteome</keyword>
<comment type="caution">
    <text evidence="1">The sequence shown here is derived from an EMBL/GenBank/DDBJ whole genome shotgun (WGS) entry which is preliminary data.</text>
</comment>
<gene>
    <name evidence="1" type="ORF">CEXT_752481</name>
</gene>
<dbReference type="AlphaFoldDB" id="A0AAV4X656"/>
<proteinExistence type="predicted"/>
<evidence type="ECO:0000313" key="2">
    <source>
        <dbReference type="Proteomes" id="UP001054945"/>
    </source>
</evidence>
<accession>A0AAV4X656</accession>
<reference evidence="1 2" key="1">
    <citation type="submission" date="2021-06" db="EMBL/GenBank/DDBJ databases">
        <title>Caerostris extrusa draft genome.</title>
        <authorList>
            <person name="Kono N."/>
            <person name="Arakawa K."/>
        </authorList>
    </citation>
    <scope>NUCLEOTIDE SEQUENCE [LARGE SCALE GENOMIC DNA]</scope>
</reference>
<dbReference type="Proteomes" id="UP001054945">
    <property type="component" value="Unassembled WGS sequence"/>
</dbReference>
<sequence length="82" mass="9012">MVRGLSPDESVRYKLINITCYDDRYGVAIPRTSDGSNLTPTGKAEINTAFRGSIHNNAGQAIRVTECENLGHDLRKSLMSKS</sequence>
<organism evidence="1 2">
    <name type="scientific">Caerostris extrusa</name>
    <name type="common">Bark spider</name>
    <name type="synonym">Caerostris bankana</name>
    <dbReference type="NCBI Taxonomy" id="172846"/>
    <lineage>
        <taxon>Eukaryota</taxon>
        <taxon>Metazoa</taxon>
        <taxon>Ecdysozoa</taxon>
        <taxon>Arthropoda</taxon>
        <taxon>Chelicerata</taxon>
        <taxon>Arachnida</taxon>
        <taxon>Araneae</taxon>
        <taxon>Araneomorphae</taxon>
        <taxon>Entelegynae</taxon>
        <taxon>Araneoidea</taxon>
        <taxon>Araneidae</taxon>
        <taxon>Caerostris</taxon>
    </lineage>
</organism>
<name>A0AAV4X656_CAEEX</name>